<dbReference type="SUPFAM" id="SSF143100">
    <property type="entry name" value="TTHA1013/TTHA0281-like"/>
    <property type="match status" value="1"/>
</dbReference>
<dbReference type="Proteomes" id="UP000178870">
    <property type="component" value="Unassembled WGS sequence"/>
</dbReference>
<dbReference type="PANTHER" id="PTHR34504">
    <property type="entry name" value="ANTITOXIN HICB"/>
    <property type="match status" value="1"/>
</dbReference>
<dbReference type="Gene3D" id="3.30.160.250">
    <property type="match status" value="1"/>
</dbReference>
<dbReference type="AlphaFoldDB" id="A0A1F7Z076"/>
<dbReference type="PANTHER" id="PTHR34504:SF2">
    <property type="entry name" value="UPF0150 PROTEIN SSL0259"/>
    <property type="match status" value="1"/>
</dbReference>
<accession>A0A1F7Z076</accession>
<sequence length="94" mass="10330">MYNMCMASKKTKNILRYNAIFDPADEGGFTVTVPKLPGLVTEGDTFEEATRMVKDAIVGYLEVLKEAGEEIPEPDNNSFASPIDVSVSDKFIHA</sequence>
<proteinExistence type="predicted"/>
<dbReference type="InterPro" id="IPR031807">
    <property type="entry name" value="HicB-like"/>
</dbReference>
<dbReference type="Pfam" id="PF15919">
    <property type="entry name" value="HicB_lk_antitox"/>
    <property type="match status" value="1"/>
</dbReference>
<evidence type="ECO:0000313" key="2">
    <source>
        <dbReference type="EMBL" id="OGM32947.1"/>
    </source>
</evidence>
<protein>
    <recommendedName>
        <fullName evidence="1">HicB-like antitoxin of toxin-antitoxin system domain-containing protein</fullName>
    </recommendedName>
</protein>
<gene>
    <name evidence="2" type="ORF">A2803_05125</name>
</gene>
<reference evidence="2 3" key="1">
    <citation type="journal article" date="2016" name="Nat. Commun.">
        <title>Thousands of microbial genomes shed light on interconnected biogeochemical processes in an aquifer system.</title>
        <authorList>
            <person name="Anantharaman K."/>
            <person name="Brown C.T."/>
            <person name="Hug L.A."/>
            <person name="Sharon I."/>
            <person name="Castelle C.J."/>
            <person name="Probst A.J."/>
            <person name="Thomas B.C."/>
            <person name="Singh A."/>
            <person name="Wilkins M.J."/>
            <person name="Karaoz U."/>
            <person name="Brodie E.L."/>
            <person name="Williams K.H."/>
            <person name="Hubbard S.S."/>
            <person name="Banfield J.F."/>
        </authorList>
    </citation>
    <scope>NUCLEOTIDE SEQUENCE [LARGE SCALE GENOMIC DNA]</scope>
</reference>
<comment type="caution">
    <text evidence="2">The sequence shown here is derived from an EMBL/GenBank/DDBJ whole genome shotgun (WGS) entry which is preliminary data.</text>
</comment>
<dbReference type="InterPro" id="IPR035069">
    <property type="entry name" value="TTHA1013/TTHA0281-like"/>
</dbReference>
<organism evidence="2 3">
    <name type="scientific">Candidatus Woesebacteria bacterium RIFCSPHIGHO2_01_FULL_44_21</name>
    <dbReference type="NCBI Taxonomy" id="1802503"/>
    <lineage>
        <taxon>Bacteria</taxon>
        <taxon>Candidatus Woeseibacteriota</taxon>
    </lineage>
</organism>
<dbReference type="InterPro" id="IPR051404">
    <property type="entry name" value="TA_system_antitoxin"/>
</dbReference>
<evidence type="ECO:0000259" key="1">
    <source>
        <dbReference type="Pfam" id="PF15919"/>
    </source>
</evidence>
<name>A0A1F7Z076_9BACT</name>
<evidence type="ECO:0000313" key="3">
    <source>
        <dbReference type="Proteomes" id="UP000178870"/>
    </source>
</evidence>
<feature type="domain" description="HicB-like antitoxin of toxin-antitoxin system" evidence="1">
    <location>
        <begin position="17"/>
        <end position="75"/>
    </location>
</feature>
<dbReference type="EMBL" id="MGGP01000011">
    <property type="protein sequence ID" value="OGM32947.1"/>
    <property type="molecule type" value="Genomic_DNA"/>
</dbReference>